<feature type="transmembrane region" description="Helical" evidence="1">
    <location>
        <begin position="45"/>
        <end position="62"/>
    </location>
</feature>
<reference evidence="2" key="1">
    <citation type="submission" date="2014-05" db="EMBL/GenBank/DDBJ databases">
        <authorList>
            <person name="Chronopoulou M."/>
        </authorList>
    </citation>
    <scope>NUCLEOTIDE SEQUENCE</scope>
    <source>
        <tissue evidence="2">Whole organism</tissue>
    </source>
</reference>
<feature type="transmembrane region" description="Helical" evidence="1">
    <location>
        <begin position="12"/>
        <end position="33"/>
    </location>
</feature>
<keyword evidence="1" id="KW-1133">Transmembrane helix</keyword>
<organism evidence="2">
    <name type="scientific">Lepeophtheirus salmonis</name>
    <name type="common">Salmon louse</name>
    <name type="synonym">Caligus salmonis</name>
    <dbReference type="NCBI Taxonomy" id="72036"/>
    <lineage>
        <taxon>Eukaryota</taxon>
        <taxon>Metazoa</taxon>
        <taxon>Ecdysozoa</taxon>
        <taxon>Arthropoda</taxon>
        <taxon>Crustacea</taxon>
        <taxon>Multicrustacea</taxon>
        <taxon>Hexanauplia</taxon>
        <taxon>Copepoda</taxon>
        <taxon>Siphonostomatoida</taxon>
        <taxon>Caligidae</taxon>
        <taxon>Lepeophtheirus</taxon>
    </lineage>
</organism>
<sequence>MIFYIDALQSNIVYIVVLSSLSMVFLDSDFFSFQITFYHCQPLKFYYYPLIANLCNGFYYSLQFYRVTKEVSNLQVGEDNK</sequence>
<keyword evidence="1" id="KW-0472">Membrane</keyword>
<dbReference type="AlphaFoldDB" id="A0A0K2V8E9"/>
<evidence type="ECO:0000256" key="1">
    <source>
        <dbReference type="SAM" id="Phobius"/>
    </source>
</evidence>
<protein>
    <submittedName>
        <fullName evidence="2">Uncharacterized protein</fullName>
    </submittedName>
</protein>
<accession>A0A0K2V8E9</accession>
<dbReference type="EMBL" id="HACA01029239">
    <property type="protein sequence ID" value="CDW46600.1"/>
    <property type="molecule type" value="Transcribed_RNA"/>
</dbReference>
<evidence type="ECO:0000313" key="2">
    <source>
        <dbReference type="EMBL" id="CDW46600.1"/>
    </source>
</evidence>
<proteinExistence type="predicted"/>
<keyword evidence="1" id="KW-0812">Transmembrane</keyword>
<name>A0A0K2V8E9_LEPSM</name>